<evidence type="ECO:0000259" key="4">
    <source>
        <dbReference type="Pfam" id="PF16978"/>
    </source>
</evidence>
<dbReference type="PANTHER" id="PTHR13335">
    <property type="entry name" value="TARGET OF RAPAMYCIN COMPLEX 2 SUBUNIT MAPKAP1"/>
    <property type="match status" value="1"/>
</dbReference>
<gene>
    <name evidence="6" type="ORF">MCOR_928</name>
</gene>
<comment type="similarity">
    <text evidence="1">Belongs to the SIN1 family.</text>
</comment>
<feature type="domain" description="Target of rapamycin complex 2 subunit MAPKAP1-like Ras-binding" evidence="5">
    <location>
        <begin position="337"/>
        <end position="372"/>
    </location>
</feature>
<proteinExistence type="inferred from homology"/>
<dbReference type="GO" id="GO:0005737">
    <property type="term" value="C:cytoplasm"/>
    <property type="evidence" value="ECO:0007669"/>
    <property type="project" value="TreeGrafter"/>
</dbReference>
<dbReference type="InterPro" id="IPR031567">
    <property type="entry name" value="CRIM_dom"/>
</dbReference>
<dbReference type="EMBL" id="CACVKT020000198">
    <property type="protein sequence ID" value="CAC5357066.1"/>
    <property type="molecule type" value="Genomic_DNA"/>
</dbReference>
<dbReference type="InterPro" id="IPR032679">
    <property type="entry name" value="Sin1_N"/>
</dbReference>
<dbReference type="OrthoDB" id="241990at2759"/>
<name>A0A6J7ZXB5_MYTCO</name>
<dbReference type="Pfam" id="PF05422">
    <property type="entry name" value="SIN1"/>
    <property type="match status" value="1"/>
</dbReference>
<dbReference type="InterPro" id="IPR057339">
    <property type="entry name" value="RBD_SIN1"/>
</dbReference>
<evidence type="ECO:0000313" key="6">
    <source>
        <dbReference type="EMBL" id="CAC5357066.1"/>
    </source>
</evidence>
<dbReference type="PANTHER" id="PTHR13335:SF1">
    <property type="entry name" value="TARGET OF RAPAMYCIN COMPLEX 2 SUBUNIT MAPKAP1"/>
    <property type="match status" value="1"/>
</dbReference>
<protein>
    <submittedName>
        <fullName evidence="6">MAPKAP1</fullName>
    </submittedName>
</protein>
<dbReference type="GO" id="GO:0005546">
    <property type="term" value="F:phosphatidylinositol-4,5-bisphosphate binding"/>
    <property type="evidence" value="ECO:0007669"/>
    <property type="project" value="TreeGrafter"/>
</dbReference>
<dbReference type="Pfam" id="PF16978">
    <property type="entry name" value="CRIM"/>
    <property type="match status" value="1"/>
</dbReference>
<accession>A0A6J7ZXB5</accession>
<evidence type="ECO:0000313" key="7">
    <source>
        <dbReference type="Proteomes" id="UP000507470"/>
    </source>
</evidence>
<dbReference type="GO" id="GO:0031932">
    <property type="term" value="C:TORC2 complex"/>
    <property type="evidence" value="ECO:0007669"/>
    <property type="project" value="InterPro"/>
</dbReference>
<reference evidence="6 7" key="1">
    <citation type="submission" date="2020-06" db="EMBL/GenBank/DDBJ databases">
        <authorList>
            <person name="Li R."/>
            <person name="Bekaert M."/>
        </authorList>
    </citation>
    <scope>NUCLEOTIDE SEQUENCE [LARGE SCALE GENOMIC DNA]</scope>
    <source>
        <strain evidence="7">wild</strain>
    </source>
</reference>
<feature type="domain" description="Sin1 N-terminal" evidence="3">
    <location>
        <begin position="18"/>
        <end position="170"/>
    </location>
</feature>
<dbReference type="Proteomes" id="UP000507470">
    <property type="component" value="Unassembled WGS sequence"/>
</dbReference>
<evidence type="ECO:0000256" key="1">
    <source>
        <dbReference type="ARBA" id="ARBA00009407"/>
    </source>
</evidence>
<organism evidence="6 7">
    <name type="scientific">Mytilus coruscus</name>
    <name type="common">Sea mussel</name>
    <dbReference type="NCBI Taxonomy" id="42192"/>
    <lineage>
        <taxon>Eukaryota</taxon>
        <taxon>Metazoa</taxon>
        <taxon>Spiralia</taxon>
        <taxon>Lophotrochozoa</taxon>
        <taxon>Mollusca</taxon>
        <taxon>Bivalvia</taxon>
        <taxon>Autobranchia</taxon>
        <taxon>Pteriomorphia</taxon>
        <taxon>Mytilida</taxon>
        <taxon>Mytiloidea</taxon>
        <taxon>Mytilidae</taxon>
        <taxon>Mytilinae</taxon>
        <taxon>Mytilus</taxon>
    </lineage>
</organism>
<evidence type="ECO:0000259" key="3">
    <source>
        <dbReference type="Pfam" id="PF05422"/>
    </source>
</evidence>
<dbReference type="AlphaFoldDB" id="A0A6J7ZXB5"/>
<evidence type="ECO:0000256" key="2">
    <source>
        <dbReference type="SAM" id="MobiDB-lite"/>
    </source>
</evidence>
<keyword evidence="7" id="KW-1185">Reference proteome</keyword>
<feature type="region of interest" description="Disordered" evidence="2">
    <location>
        <begin position="119"/>
        <end position="156"/>
    </location>
</feature>
<dbReference type="GO" id="GO:0005886">
    <property type="term" value="C:plasma membrane"/>
    <property type="evidence" value="ECO:0007669"/>
    <property type="project" value="TreeGrafter"/>
</dbReference>
<sequence>MAMTDNARFLISHLRNSFITSDDTGMCELIIESEDYDEYDSKSRLDSSSISDSGMDSDTNLSSSYDILPDMGYVEWTLTQTCKVPMISFLTWDMVSTSDSGMDSDTNLSSSYDILPDMGYGHRRRSNTAQKLERMKKERRSQRKIKNVPWRDSSSEYNVEEKGHLFDKKQLPSENEEKKKPKMSSLSWLLENAAIQGSNPFLEYAKFDGKASVGATKKMDIFLTMALPADRSYPISVVVIATAKIQELIGLVCWQYTNEGREPMLHDNIERYCLHIAEDDGEVDMDFPSLDPKEPVSKFGFSKLALVEKDLPTAKSPKSSFVVTIFCTKQGFNKFQMESLNYNLEKQEEPGVSIDLDATLASMDTMEFSLVRENSKSFSIMIIYQGYLNFNFDHDSSSAKYEKSLSV</sequence>
<feature type="compositionally biased region" description="Basic residues" evidence="2">
    <location>
        <begin position="137"/>
        <end position="146"/>
    </location>
</feature>
<feature type="domain" description="CRIM" evidence="4">
    <location>
        <begin position="184"/>
        <end position="310"/>
    </location>
</feature>
<dbReference type="GO" id="GO:0038203">
    <property type="term" value="P:TORC2 signaling"/>
    <property type="evidence" value="ECO:0007669"/>
    <property type="project" value="TreeGrafter"/>
</dbReference>
<dbReference type="InterPro" id="IPR008828">
    <property type="entry name" value="Sin1/Avo1"/>
</dbReference>
<dbReference type="Pfam" id="PF25322">
    <property type="entry name" value="RBD_SIN1"/>
    <property type="match status" value="1"/>
</dbReference>
<evidence type="ECO:0000259" key="5">
    <source>
        <dbReference type="Pfam" id="PF25322"/>
    </source>
</evidence>